<feature type="compositionally biased region" description="Pro residues" evidence="4">
    <location>
        <begin position="218"/>
        <end position="227"/>
    </location>
</feature>
<dbReference type="PaxDb" id="39947-A0A0P0VHM7"/>
<organism evidence="5 6">
    <name type="scientific">Oryza sativa subsp. japonica</name>
    <name type="common">Rice</name>
    <dbReference type="NCBI Taxonomy" id="39947"/>
    <lineage>
        <taxon>Eukaryota</taxon>
        <taxon>Viridiplantae</taxon>
        <taxon>Streptophyta</taxon>
        <taxon>Embryophyta</taxon>
        <taxon>Tracheophyta</taxon>
        <taxon>Spermatophyta</taxon>
        <taxon>Magnoliopsida</taxon>
        <taxon>Liliopsida</taxon>
        <taxon>Poales</taxon>
        <taxon>Poaceae</taxon>
        <taxon>BOP clade</taxon>
        <taxon>Oryzoideae</taxon>
        <taxon>Oryzeae</taxon>
        <taxon>Oryzinae</taxon>
        <taxon>Oryza</taxon>
        <taxon>Oryza sativa</taxon>
    </lineage>
</organism>
<proteinExistence type="predicted"/>
<evidence type="ECO:0000256" key="1">
    <source>
        <dbReference type="ARBA" id="ARBA00000900"/>
    </source>
</evidence>
<keyword evidence="6" id="KW-1185">Reference proteome</keyword>
<evidence type="ECO:0000256" key="3">
    <source>
        <dbReference type="ARBA" id="ARBA00022786"/>
    </source>
</evidence>
<dbReference type="eggNOG" id="KOG1187">
    <property type="taxonomic scope" value="Eukaryota"/>
</dbReference>
<dbReference type="EMBL" id="AP014958">
    <property type="protein sequence ID" value="BAS78138.1"/>
    <property type="molecule type" value="Genomic_DNA"/>
</dbReference>
<dbReference type="PANTHER" id="PTHR45647:SF118">
    <property type="entry name" value="OS01G0581400 PROTEIN"/>
    <property type="match status" value="1"/>
</dbReference>
<dbReference type="STRING" id="39947.A0A0P0VHM7"/>
<accession>A0A0P0VHM7</accession>
<evidence type="ECO:0000313" key="6">
    <source>
        <dbReference type="Proteomes" id="UP000059680"/>
    </source>
</evidence>
<dbReference type="Proteomes" id="UP000059680">
    <property type="component" value="Chromosome 2"/>
</dbReference>
<feature type="region of interest" description="Disordered" evidence="4">
    <location>
        <begin position="1"/>
        <end position="29"/>
    </location>
</feature>
<dbReference type="Gramene" id="Os02t0284300-00">
    <property type="protein sequence ID" value="Os02t0284300-00"/>
    <property type="gene ID" value="Os02g0284300"/>
</dbReference>
<dbReference type="AlphaFoldDB" id="A0A0P0VHM7"/>
<reference evidence="6" key="1">
    <citation type="journal article" date="2005" name="Nature">
        <title>The map-based sequence of the rice genome.</title>
        <authorList>
            <consortium name="International rice genome sequencing project (IRGSP)"/>
            <person name="Matsumoto T."/>
            <person name="Wu J."/>
            <person name="Kanamori H."/>
            <person name="Katayose Y."/>
            <person name="Fujisawa M."/>
            <person name="Namiki N."/>
            <person name="Mizuno H."/>
            <person name="Yamamoto K."/>
            <person name="Antonio B.A."/>
            <person name="Baba T."/>
            <person name="Sakata K."/>
            <person name="Nagamura Y."/>
            <person name="Aoki H."/>
            <person name="Arikawa K."/>
            <person name="Arita K."/>
            <person name="Bito T."/>
            <person name="Chiden Y."/>
            <person name="Fujitsuka N."/>
            <person name="Fukunaka R."/>
            <person name="Hamada M."/>
            <person name="Harada C."/>
            <person name="Hayashi A."/>
            <person name="Hijishita S."/>
            <person name="Honda M."/>
            <person name="Hosokawa S."/>
            <person name="Ichikawa Y."/>
            <person name="Idonuma A."/>
            <person name="Iijima M."/>
            <person name="Ikeda M."/>
            <person name="Ikeno M."/>
            <person name="Ito K."/>
            <person name="Ito S."/>
            <person name="Ito T."/>
            <person name="Ito Y."/>
            <person name="Ito Y."/>
            <person name="Iwabuchi A."/>
            <person name="Kamiya K."/>
            <person name="Karasawa W."/>
            <person name="Kurita K."/>
            <person name="Katagiri S."/>
            <person name="Kikuta A."/>
            <person name="Kobayashi H."/>
            <person name="Kobayashi N."/>
            <person name="Machita K."/>
            <person name="Maehara T."/>
            <person name="Masukawa M."/>
            <person name="Mizubayashi T."/>
            <person name="Mukai Y."/>
            <person name="Nagasaki H."/>
            <person name="Nagata Y."/>
            <person name="Naito S."/>
            <person name="Nakashima M."/>
            <person name="Nakama Y."/>
            <person name="Nakamichi Y."/>
            <person name="Nakamura M."/>
            <person name="Meguro A."/>
            <person name="Negishi M."/>
            <person name="Ohta I."/>
            <person name="Ohta T."/>
            <person name="Okamoto M."/>
            <person name="Ono N."/>
            <person name="Saji S."/>
            <person name="Sakaguchi M."/>
            <person name="Sakai K."/>
            <person name="Shibata M."/>
            <person name="Shimokawa T."/>
            <person name="Song J."/>
            <person name="Takazaki Y."/>
            <person name="Terasawa K."/>
            <person name="Tsugane M."/>
            <person name="Tsuji K."/>
            <person name="Ueda S."/>
            <person name="Waki K."/>
            <person name="Yamagata H."/>
            <person name="Yamamoto M."/>
            <person name="Yamamoto S."/>
            <person name="Yamane H."/>
            <person name="Yoshiki S."/>
            <person name="Yoshihara R."/>
            <person name="Yukawa K."/>
            <person name="Zhong H."/>
            <person name="Yano M."/>
            <person name="Yuan Q."/>
            <person name="Ouyang S."/>
            <person name="Liu J."/>
            <person name="Jones K.M."/>
            <person name="Gansberger K."/>
            <person name="Moffat K."/>
            <person name="Hill J."/>
            <person name="Bera J."/>
            <person name="Fadrosh D."/>
            <person name="Jin S."/>
            <person name="Johri S."/>
            <person name="Kim M."/>
            <person name="Overton L."/>
            <person name="Reardon M."/>
            <person name="Tsitrin T."/>
            <person name="Vuong H."/>
            <person name="Weaver B."/>
            <person name="Ciecko A."/>
            <person name="Tallon L."/>
            <person name="Jackson J."/>
            <person name="Pai G."/>
            <person name="Aken S.V."/>
            <person name="Utterback T."/>
            <person name="Reidmuller S."/>
            <person name="Feldblyum T."/>
            <person name="Hsiao J."/>
            <person name="Zismann V."/>
            <person name="Iobst S."/>
            <person name="de Vazeille A.R."/>
            <person name="Buell C.R."/>
            <person name="Ying K."/>
            <person name="Li Y."/>
            <person name="Lu T."/>
            <person name="Huang Y."/>
            <person name="Zhao Q."/>
            <person name="Feng Q."/>
            <person name="Zhang L."/>
            <person name="Zhu J."/>
            <person name="Weng Q."/>
            <person name="Mu J."/>
            <person name="Lu Y."/>
            <person name="Fan D."/>
            <person name="Liu Y."/>
            <person name="Guan J."/>
            <person name="Zhang Y."/>
            <person name="Yu S."/>
            <person name="Liu X."/>
            <person name="Zhang Y."/>
            <person name="Hong G."/>
            <person name="Han B."/>
            <person name="Choisne N."/>
            <person name="Demange N."/>
            <person name="Orjeda G."/>
            <person name="Samain S."/>
            <person name="Cattolico L."/>
            <person name="Pelletier E."/>
            <person name="Couloux A."/>
            <person name="Segurens B."/>
            <person name="Wincker P."/>
            <person name="D'Hont A."/>
            <person name="Scarpelli C."/>
            <person name="Weissenbach J."/>
            <person name="Salanoubat M."/>
            <person name="Quetier F."/>
            <person name="Yu Y."/>
            <person name="Kim H.R."/>
            <person name="Rambo T."/>
            <person name="Currie J."/>
            <person name="Collura K."/>
            <person name="Luo M."/>
            <person name="Yang T."/>
            <person name="Ammiraju J.S.S."/>
            <person name="Engler F."/>
            <person name="Soderlund C."/>
            <person name="Wing R.A."/>
            <person name="Palmer L.E."/>
            <person name="de la Bastide M."/>
            <person name="Spiegel L."/>
            <person name="Nascimento L."/>
            <person name="Zutavern T."/>
            <person name="O'Shaughnessy A."/>
            <person name="Dike S."/>
            <person name="Dedhia N."/>
            <person name="Preston R."/>
            <person name="Balija V."/>
            <person name="McCombie W.R."/>
            <person name="Chow T."/>
            <person name="Chen H."/>
            <person name="Chung M."/>
            <person name="Chen C."/>
            <person name="Shaw J."/>
            <person name="Wu H."/>
            <person name="Hsiao K."/>
            <person name="Chao Y."/>
            <person name="Chu M."/>
            <person name="Cheng C."/>
            <person name="Hour A."/>
            <person name="Lee P."/>
            <person name="Lin S."/>
            <person name="Lin Y."/>
            <person name="Liou J."/>
            <person name="Liu S."/>
            <person name="Hsing Y."/>
            <person name="Raghuvanshi S."/>
            <person name="Mohanty A."/>
            <person name="Bharti A.K."/>
            <person name="Gaur A."/>
            <person name="Gupta V."/>
            <person name="Kumar D."/>
            <person name="Ravi V."/>
            <person name="Vij S."/>
            <person name="Kapur A."/>
            <person name="Khurana P."/>
            <person name="Khurana P."/>
            <person name="Khurana J.P."/>
            <person name="Tyagi A.K."/>
            <person name="Gaikwad K."/>
            <person name="Singh A."/>
            <person name="Dalal V."/>
            <person name="Srivastava S."/>
            <person name="Dixit A."/>
            <person name="Pal A.K."/>
            <person name="Ghazi I.A."/>
            <person name="Yadav M."/>
            <person name="Pandit A."/>
            <person name="Bhargava A."/>
            <person name="Sureshbabu K."/>
            <person name="Batra K."/>
            <person name="Sharma T.R."/>
            <person name="Mohapatra T."/>
            <person name="Singh N.K."/>
            <person name="Messing J."/>
            <person name="Nelson A.B."/>
            <person name="Fuks G."/>
            <person name="Kavchok S."/>
            <person name="Keizer G."/>
            <person name="Linton E."/>
            <person name="Llaca V."/>
            <person name="Song R."/>
            <person name="Tanyolac B."/>
            <person name="Young S."/>
            <person name="Ho-Il K."/>
            <person name="Hahn J.H."/>
            <person name="Sangsakoo G."/>
            <person name="Vanavichit A."/>
            <person name="de Mattos Luiz.A.T."/>
            <person name="Zimmer P.D."/>
            <person name="Malone G."/>
            <person name="Dellagostin O."/>
            <person name="de Oliveira A.C."/>
            <person name="Bevan M."/>
            <person name="Bancroft I."/>
            <person name="Minx P."/>
            <person name="Cordum H."/>
            <person name="Wilson R."/>
            <person name="Cheng Z."/>
            <person name="Jin W."/>
            <person name="Jiang J."/>
            <person name="Leong S.A."/>
            <person name="Iwama H."/>
            <person name="Gojobori T."/>
            <person name="Itoh T."/>
            <person name="Niimura Y."/>
            <person name="Fujii Y."/>
            <person name="Habara T."/>
            <person name="Sakai H."/>
            <person name="Sato Y."/>
            <person name="Wilson G."/>
            <person name="Kumar K."/>
            <person name="McCouch S."/>
            <person name="Juretic N."/>
            <person name="Hoen D."/>
            <person name="Wright S."/>
            <person name="Bruskiewich R."/>
            <person name="Bureau T."/>
            <person name="Miyao A."/>
            <person name="Hirochika H."/>
            <person name="Nishikawa T."/>
            <person name="Kadowaki K."/>
            <person name="Sugiura M."/>
            <person name="Burr B."/>
            <person name="Sasaki T."/>
        </authorList>
    </citation>
    <scope>NUCLEOTIDE SEQUENCE [LARGE SCALE GENOMIC DNA]</scope>
    <source>
        <strain evidence="6">cv. Nipponbare</strain>
    </source>
</reference>
<protein>
    <recommendedName>
        <fullName evidence="2">RING-type E3 ubiquitin transferase</fullName>
        <ecNumber evidence="2">2.3.2.27</ecNumber>
    </recommendedName>
</protein>
<dbReference type="OMA" id="WALINGW"/>
<dbReference type="InterPro" id="IPR051348">
    <property type="entry name" value="U-box_ubiquitin_ligases"/>
</dbReference>
<comment type="catalytic activity">
    <reaction evidence="1">
        <text>S-ubiquitinyl-[E2 ubiquitin-conjugating enzyme]-L-cysteine + [acceptor protein]-L-lysine = [E2 ubiquitin-conjugating enzyme]-L-cysteine + N(6)-ubiquitinyl-[acceptor protein]-L-lysine.</text>
        <dbReference type="EC" id="2.3.2.27"/>
    </reaction>
</comment>
<name>A0A0P0VHM7_ORYSJ</name>
<dbReference type="Gene3D" id="1.10.510.10">
    <property type="entry name" value="Transferase(Phosphotransferase) domain 1"/>
    <property type="match status" value="1"/>
</dbReference>
<feature type="non-terminal residue" evidence="5">
    <location>
        <position position="1"/>
    </location>
</feature>
<reference evidence="5 6" key="2">
    <citation type="journal article" date="2013" name="Plant Cell Physiol.">
        <title>Rice Annotation Project Database (RAP-DB): an integrative and interactive database for rice genomics.</title>
        <authorList>
            <person name="Sakai H."/>
            <person name="Lee S.S."/>
            <person name="Tanaka T."/>
            <person name="Numa H."/>
            <person name="Kim J."/>
            <person name="Kawahara Y."/>
            <person name="Wakimoto H."/>
            <person name="Yang C.C."/>
            <person name="Iwamoto M."/>
            <person name="Abe T."/>
            <person name="Yamada Y."/>
            <person name="Muto A."/>
            <person name="Inokuchi H."/>
            <person name="Ikemura T."/>
            <person name="Matsumoto T."/>
            <person name="Sasaki T."/>
            <person name="Itoh T."/>
        </authorList>
    </citation>
    <scope>NUCLEOTIDE SEQUENCE [LARGE SCALE GENOMIC DNA]</scope>
    <source>
        <strain evidence="6">cv. Nipponbare</strain>
    </source>
</reference>
<evidence type="ECO:0000256" key="2">
    <source>
        <dbReference type="ARBA" id="ARBA00012483"/>
    </source>
</evidence>
<keyword evidence="3" id="KW-0833">Ubl conjugation pathway</keyword>
<feature type="region of interest" description="Disordered" evidence="4">
    <location>
        <begin position="159"/>
        <end position="178"/>
    </location>
</feature>
<dbReference type="InParanoid" id="A0A0P0VHM7"/>
<reference evidence="5 6" key="3">
    <citation type="journal article" date="2013" name="Rice">
        <title>Improvement of the Oryza sativa Nipponbare reference genome using next generation sequence and optical map data.</title>
        <authorList>
            <person name="Kawahara Y."/>
            <person name="de la Bastide M."/>
            <person name="Hamilton J.P."/>
            <person name="Kanamori H."/>
            <person name="McCombie W.R."/>
            <person name="Ouyang S."/>
            <person name="Schwartz D.C."/>
            <person name="Tanaka T."/>
            <person name="Wu J."/>
            <person name="Zhou S."/>
            <person name="Childs K.L."/>
            <person name="Davidson R.M."/>
            <person name="Lin H."/>
            <person name="Quesada-Ocampo L."/>
            <person name="Vaillancourt B."/>
            <person name="Sakai H."/>
            <person name="Lee S.S."/>
            <person name="Kim J."/>
            <person name="Numa H."/>
            <person name="Itoh T."/>
            <person name="Buell C.R."/>
            <person name="Matsumoto T."/>
        </authorList>
    </citation>
    <scope>NUCLEOTIDE SEQUENCE [LARGE SCALE GENOMIC DNA]</scope>
    <source>
        <strain evidence="6">cv. Nipponbare</strain>
    </source>
</reference>
<dbReference type="InterPro" id="IPR011009">
    <property type="entry name" value="Kinase-like_dom_sf"/>
</dbReference>
<evidence type="ECO:0000313" key="5">
    <source>
        <dbReference type="EMBL" id="BAS78138.1"/>
    </source>
</evidence>
<feature type="compositionally biased region" description="Pro residues" evidence="4">
    <location>
        <begin position="236"/>
        <end position="252"/>
    </location>
</feature>
<dbReference type="PANTHER" id="PTHR45647">
    <property type="entry name" value="OS02G0152300 PROTEIN"/>
    <property type="match status" value="1"/>
</dbReference>
<sequence>TQGRRRRRRLRARGGTRSRRRRRSSGRGGCRRVVLEEARLSTKSFTQHSKTRALIKRNQSATYAAHNHIPKVQNAAPNQIRKFRRGQRQKKKRTKIPARRRPSIPWSQRFRISAEITTALLFLHQTKPEPLVHCDLDLKPANILLDRNILLQVLTSPPPTDSSATLVYSGDESAAHPHHPRLSAATHLSAPTGPTHRRPHRHARRPLPSPHCRAPCHAAPPRPPPWPCGTWSSPSRPSPALPPPRAAPPPAAAHPRRPRYRWPKGPPDTARPRHGPPAIGPAQPDRHFVPGRAGSWAVPPAQAWPTSRRAVPGRPKARVAHRAFFK</sequence>
<gene>
    <name evidence="5" type="ordered locus">Os02g0284300</name>
    <name evidence="5" type="ORF">OSNPB_020284300</name>
</gene>
<feature type="region of interest" description="Disordered" evidence="4">
    <location>
        <begin position="184"/>
        <end position="282"/>
    </location>
</feature>
<feature type="compositionally biased region" description="Basic residues" evidence="4">
    <location>
        <begin position="195"/>
        <end position="205"/>
    </location>
</feature>
<evidence type="ECO:0000256" key="4">
    <source>
        <dbReference type="SAM" id="MobiDB-lite"/>
    </source>
</evidence>
<feature type="compositionally biased region" description="Basic residues" evidence="4">
    <location>
        <begin position="1"/>
        <end position="25"/>
    </location>
</feature>
<dbReference type="EC" id="2.3.2.27" evidence="2"/>
<dbReference type="SUPFAM" id="SSF56112">
    <property type="entry name" value="Protein kinase-like (PK-like)"/>
    <property type="match status" value="1"/>
</dbReference>
<dbReference type="GO" id="GO:0061630">
    <property type="term" value="F:ubiquitin protein ligase activity"/>
    <property type="evidence" value="ECO:0007669"/>
    <property type="project" value="UniProtKB-EC"/>
</dbReference>